<dbReference type="AlphaFoldDB" id="A0A0B7FUR4"/>
<feature type="coiled-coil region" evidence="1">
    <location>
        <begin position="215"/>
        <end position="386"/>
    </location>
</feature>
<feature type="compositionally biased region" description="Polar residues" evidence="2">
    <location>
        <begin position="190"/>
        <end position="205"/>
    </location>
</feature>
<dbReference type="EMBL" id="LN679140">
    <property type="protein sequence ID" value="CEL59988.1"/>
    <property type="molecule type" value="Genomic_DNA"/>
</dbReference>
<dbReference type="Proteomes" id="UP000059188">
    <property type="component" value="Unassembled WGS sequence"/>
</dbReference>
<keyword evidence="1" id="KW-0175">Coiled coil</keyword>
<dbReference type="OrthoDB" id="3260998at2759"/>
<evidence type="ECO:0000313" key="4">
    <source>
        <dbReference type="Proteomes" id="UP000059188"/>
    </source>
</evidence>
<feature type="coiled-coil region" evidence="1">
    <location>
        <begin position="124"/>
        <end position="165"/>
    </location>
</feature>
<evidence type="ECO:0000313" key="3">
    <source>
        <dbReference type="EMBL" id="CEL59988.1"/>
    </source>
</evidence>
<gene>
    <name evidence="3" type="ORF">RSOLAG1IB_09260</name>
</gene>
<reference evidence="3 4" key="1">
    <citation type="submission" date="2014-11" db="EMBL/GenBank/DDBJ databases">
        <authorList>
            <person name="Wibberg Daniel"/>
        </authorList>
    </citation>
    <scope>NUCLEOTIDE SEQUENCE [LARGE SCALE GENOMIC DNA]</scope>
    <source>
        <strain evidence="3">Rhizoctonia solani AG1-IB 7/3/14</strain>
    </source>
</reference>
<evidence type="ECO:0000256" key="1">
    <source>
        <dbReference type="SAM" id="Coils"/>
    </source>
</evidence>
<feature type="region of interest" description="Disordered" evidence="2">
    <location>
        <begin position="188"/>
        <end position="215"/>
    </location>
</feature>
<protein>
    <submittedName>
        <fullName evidence="3">Uncharacterized protein</fullName>
    </submittedName>
</protein>
<proteinExistence type="predicted"/>
<accession>A0A0B7FUR4</accession>
<dbReference type="Gene3D" id="1.10.287.1490">
    <property type="match status" value="1"/>
</dbReference>
<sequence length="507" mass="56733">MGNDALEQSCVVVSNEPIELIGDPDSMLPEIPHIVLSQTTQHACFGVIEQFLQPSRPSMICEYQREIADKKFVGSTAAGHVFEESLKGARTIIECALDHIHGVPLGSPTPSFSRAPALRRRPKVSELKNELIQTRQRLHELQDAYTTLENNCAEQTARLEEFSSEIYTENARLRTELDTLQTTLDELQPKSAQNQVDTQDQSIQTVPAPEEKPTRGDLQAEVLSLKAQLAEAKLAEASSIKEVAKLSEELSKIKSPLAETQRANSELTKRVASLEKQAENKAKALDTKGEEANKVKADAAKVSGQLKSTKDELEKVQRQLKECITGRTKLEEERTKAINVSESMLKGKEILEKELNAAKAQVEAVKKQFKAEVSRLQESIVEKESRVGQIAKAAEVWALASTEAKALKEEIKLLQTCADARQREAHHELFELRTEYEIASKEWELERIRLDASILSLTQAGEKTKDDLAKAIIQNDAESQSYMERIDELRQWGEQRWDVMGNDCIIA</sequence>
<name>A0A0B7FUR4_THACB</name>
<keyword evidence="4" id="KW-1185">Reference proteome</keyword>
<evidence type="ECO:0000256" key="2">
    <source>
        <dbReference type="SAM" id="MobiDB-lite"/>
    </source>
</evidence>
<organism evidence="3 4">
    <name type="scientific">Thanatephorus cucumeris (strain AG1-IB / isolate 7/3/14)</name>
    <name type="common">Lettuce bottom rot fungus</name>
    <name type="synonym">Rhizoctonia solani</name>
    <dbReference type="NCBI Taxonomy" id="1108050"/>
    <lineage>
        <taxon>Eukaryota</taxon>
        <taxon>Fungi</taxon>
        <taxon>Dikarya</taxon>
        <taxon>Basidiomycota</taxon>
        <taxon>Agaricomycotina</taxon>
        <taxon>Agaricomycetes</taxon>
        <taxon>Cantharellales</taxon>
        <taxon>Ceratobasidiaceae</taxon>
        <taxon>Rhizoctonia</taxon>
        <taxon>Rhizoctonia solani AG-1</taxon>
    </lineage>
</organism>